<dbReference type="Proteomes" id="UP001056120">
    <property type="component" value="Linkage Group LG12"/>
</dbReference>
<reference evidence="1 2" key="2">
    <citation type="journal article" date="2022" name="Mol. Ecol. Resour.">
        <title>The genomes of chicory, endive, great burdock and yacon provide insights into Asteraceae paleo-polyploidization history and plant inulin production.</title>
        <authorList>
            <person name="Fan W."/>
            <person name="Wang S."/>
            <person name="Wang H."/>
            <person name="Wang A."/>
            <person name="Jiang F."/>
            <person name="Liu H."/>
            <person name="Zhao H."/>
            <person name="Xu D."/>
            <person name="Zhang Y."/>
        </authorList>
    </citation>
    <scope>NUCLEOTIDE SEQUENCE [LARGE SCALE GENOMIC DNA]</scope>
    <source>
        <strain evidence="2">cv. Yunnan</strain>
        <tissue evidence="1">Leaves</tissue>
    </source>
</reference>
<sequence length="101" mass="11561">MGHMTCVSYLFIQLYFNIHDAHNLIATKTYSSNLSRSRRGLNATRRPPRHPHPQDKLQIDGDSSHVDVLLQWWLVLLEGSSCDRPSSLVQALSCKYVFSAY</sequence>
<evidence type="ECO:0000313" key="1">
    <source>
        <dbReference type="EMBL" id="KAI3794364.1"/>
    </source>
</evidence>
<dbReference type="EMBL" id="CM042029">
    <property type="protein sequence ID" value="KAI3794364.1"/>
    <property type="molecule type" value="Genomic_DNA"/>
</dbReference>
<gene>
    <name evidence="1" type="ORF">L1987_36994</name>
</gene>
<proteinExistence type="predicted"/>
<comment type="caution">
    <text evidence="1">The sequence shown here is derived from an EMBL/GenBank/DDBJ whole genome shotgun (WGS) entry which is preliminary data.</text>
</comment>
<evidence type="ECO:0000313" key="2">
    <source>
        <dbReference type="Proteomes" id="UP001056120"/>
    </source>
</evidence>
<reference evidence="2" key="1">
    <citation type="journal article" date="2022" name="Mol. Ecol. Resour.">
        <title>The genomes of chicory, endive, great burdock and yacon provide insights into Asteraceae palaeo-polyploidization history and plant inulin production.</title>
        <authorList>
            <person name="Fan W."/>
            <person name="Wang S."/>
            <person name="Wang H."/>
            <person name="Wang A."/>
            <person name="Jiang F."/>
            <person name="Liu H."/>
            <person name="Zhao H."/>
            <person name="Xu D."/>
            <person name="Zhang Y."/>
        </authorList>
    </citation>
    <scope>NUCLEOTIDE SEQUENCE [LARGE SCALE GENOMIC DNA]</scope>
    <source>
        <strain evidence="2">cv. Yunnan</strain>
    </source>
</reference>
<organism evidence="1 2">
    <name type="scientific">Smallanthus sonchifolius</name>
    <dbReference type="NCBI Taxonomy" id="185202"/>
    <lineage>
        <taxon>Eukaryota</taxon>
        <taxon>Viridiplantae</taxon>
        <taxon>Streptophyta</taxon>
        <taxon>Embryophyta</taxon>
        <taxon>Tracheophyta</taxon>
        <taxon>Spermatophyta</taxon>
        <taxon>Magnoliopsida</taxon>
        <taxon>eudicotyledons</taxon>
        <taxon>Gunneridae</taxon>
        <taxon>Pentapetalae</taxon>
        <taxon>asterids</taxon>
        <taxon>campanulids</taxon>
        <taxon>Asterales</taxon>
        <taxon>Asteraceae</taxon>
        <taxon>Asteroideae</taxon>
        <taxon>Heliantheae alliance</taxon>
        <taxon>Millerieae</taxon>
        <taxon>Smallanthus</taxon>
    </lineage>
</organism>
<keyword evidence="2" id="KW-1185">Reference proteome</keyword>
<name>A0ACB9HER3_9ASTR</name>
<protein>
    <submittedName>
        <fullName evidence="1">Uncharacterized protein</fullName>
    </submittedName>
</protein>
<accession>A0ACB9HER3</accession>